<dbReference type="AlphaFoldDB" id="A0A3P1UZA7"/>
<protein>
    <submittedName>
        <fullName evidence="1">Uncharacterized protein</fullName>
    </submittedName>
</protein>
<dbReference type="OrthoDB" id="82239at2"/>
<organism evidence="1 2">
    <name type="scientific">Fusobacterium canifelinum</name>
    <dbReference type="NCBI Taxonomy" id="285729"/>
    <lineage>
        <taxon>Bacteria</taxon>
        <taxon>Fusobacteriati</taxon>
        <taxon>Fusobacteriota</taxon>
        <taxon>Fusobacteriia</taxon>
        <taxon>Fusobacteriales</taxon>
        <taxon>Fusobacteriaceae</taxon>
        <taxon>Fusobacterium</taxon>
    </lineage>
</organism>
<name>A0A3P1UZA7_9FUSO</name>
<dbReference type="RefSeq" id="WP_124795993.1">
    <property type="nucleotide sequence ID" value="NZ_RQYY01000004.1"/>
</dbReference>
<comment type="caution">
    <text evidence="1">The sequence shown here is derived from an EMBL/GenBank/DDBJ whole genome shotgun (WGS) entry which is preliminary data.</text>
</comment>
<proteinExistence type="predicted"/>
<gene>
    <name evidence="1" type="ORF">EII27_03950</name>
</gene>
<evidence type="ECO:0000313" key="1">
    <source>
        <dbReference type="EMBL" id="RRD27162.1"/>
    </source>
</evidence>
<sequence length="152" mass="16773">MKKILLGLFFILGVVSFAAPKYVNTTKLENAGYEITADDADLFSFGKVTQEAGISVALYPVTDTNMTAKYISEGVKASAPDEVKFISSTENNRAYVLKFKDGEVYTYNFVPKKPKSKACHISVLYMTDKDLSGESLNKVVENSLNEAESFLK</sequence>
<dbReference type="Proteomes" id="UP000281534">
    <property type="component" value="Unassembled WGS sequence"/>
</dbReference>
<dbReference type="EMBL" id="RQYY01000004">
    <property type="protein sequence ID" value="RRD27162.1"/>
    <property type="molecule type" value="Genomic_DNA"/>
</dbReference>
<accession>A0A3P1UZA7</accession>
<reference evidence="1 2" key="1">
    <citation type="submission" date="2018-11" db="EMBL/GenBank/DDBJ databases">
        <title>Genomes From Bacteria Associated with the Canine Oral Cavity: a Test Case for Automated Genome-Based Taxonomic Assignment.</title>
        <authorList>
            <person name="Coil D.A."/>
            <person name="Jospin G."/>
            <person name="Darling A.E."/>
            <person name="Wallis C."/>
            <person name="Davis I.J."/>
            <person name="Harris S."/>
            <person name="Eisen J.A."/>
            <person name="Holcombe L.J."/>
            <person name="O'Flynn C."/>
        </authorList>
    </citation>
    <scope>NUCLEOTIDE SEQUENCE [LARGE SCALE GENOMIC DNA]</scope>
    <source>
        <strain evidence="1 2">OH4460_COT-188</strain>
    </source>
</reference>
<evidence type="ECO:0000313" key="2">
    <source>
        <dbReference type="Proteomes" id="UP000281534"/>
    </source>
</evidence>